<comment type="function">
    <text evidence="7">Choline transporter.</text>
</comment>
<evidence type="ECO:0000256" key="2">
    <source>
        <dbReference type="ARBA" id="ARBA00007168"/>
    </source>
</evidence>
<dbReference type="EMBL" id="KB202014">
    <property type="protein sequence ID" value="ESO92821.1"/>
    <property type="molecule type" value="Genomic_DNA"/>
</dbReference>
<keyword evidence="6" id="KW-0325">Glycoprotein</keyword>
<feature type="transmembrane region" description="Helical" evidence="7">
    <location>
        <begin position="323"/>
        <end position="345"/>
    </location>
</feature>
<accession>V4AHF0</accession>
<feature type="transmembrane region" description="Helical" evidence="7">
    <location>
        <begin position="365"/>
        <end position="386"/>
    </location>
</feature>
<dbReference type="Pfam" id="PF04515">
    <property type="entry name" value="Choline_transpo"/>
    <property type="match status" value="1"/>
</dbReference>
<dbReference type="HOGENOM" id="CLU_017181_3_1_1"/>
<comment type="similarity">
    <text evidence="2 7">Belongs to the CTL (choline transporter-like) family.</text>
</comment>
<keyword evidence="5 7" id="KW-0472">Membrane</keyword>
<organism evidence="8 9">
    <name type="scientific">Lottia gigantea</name>
    <name type="common">Giant owl limpet</name>
    <dbReference type="NCBI Taxonomy" id="225164"/>
    <lineage>
        <taxon>Eukaryota</taxon>
        <taxon>Metazoa</taxon>
        <taxon>Spiralia</taxon>
        <taxon>Lophotrochozoa</taxon>
        <taxon>Mollusca</taxon>
        <taxon>Gastropoda</taxon>
        <taxon>Patellogastropoda</taxon>
        <taxon>Lottioidea</taxon>
        <taxon>Lottiidae</taxon>
        <taxon>Lottia</taxon>
    </lineage>
</organism>
<evidence type="ECO:0000256" key="7">
    <source>
        <dbReference type="RuleBase" id="RU368066"/>
    </source>
</evidence>
<evidence type="ECO:0000313" key="8">
    <source>
        <dbReference type="EMBL" id="ESO92821.1"/>
    </source>
</evidence>
<comment type="subcellular location">
    <subcellularLocation>
        <location evidence="7">Cell membrane</location>
        <topology evidence="7">Multi-pass membrane protein</topology>
    </subcellularLocation>
    <subcellularLocation>
        <location evidence="1">Membrane</location>
        <topology evidence="1">Multi-pass membrane protein</topology>
    </subcellularLocation>
</comment>
<keyword evidence="4 7" id="KW-1133">Transmembrane helix</keyword>
<dbReference type="GO" id="GO:0005886">
    <property type="term" value="C:plasma membrane"/>
    <property type="evidence" value="ECO:0007669"/>
    <property type="project" value="UniProtKB-SubCell"/>
</dbReference>
<dbReference type="PANTHER" id="PTHR12385:SF14">
    <property type="entry name" value="CHOLINE TRANSPORTER-LIKE 2"/>
    <property type="match status" value="1"/>
</dbReference>
<evidence type="ECO:0000256" key="3">
    <source>
        <dbReference type="ARBA" id="ARBA00022692"/>
    </source>
</evidence>
<dbReference type="Proteomes" id="UP000030746">
    <property type="component" value="Unassembled WGS sequence"/>
</dbReference>
<dbReference type="InterPro" id="IPR007603">
    <property type="entry name" value="Choline_transptr-like"/>
</dbReference>
<evidence type="ECO:0000256" key="1">
    <source>
        <dbReference type="ARBA" id="ARBA00004141"/>
    </source>
</evidence>
<dbReference type="OMA" id="SNPENWI"/>
<dbReference type="KEGG" id="lgi:LOTGIDRAFT_232925"/>
<feature type="transmembrane region" description="Helical" evidence="7">
    <location>
        <begin position="34"/>
        <end position="57"/>
    </location>
</feature>
<gene>
    <name evidence="8" type="ORF">LOTGIDRAFT_232925</name>
</gene>
<dbReference type="AlphaFoldDB" id="V4AHF0"/>
<evidence type="ECO:0000256" key="4">
    <source>
        <dbReference type="ARBA" id="ARBA00022989"/>
    </source>
</evidence>
<reference evidence="8 9" key="1">
    <citation type="journal article" date="2013" name="Nature">
        <title>Insights into bilaterian evolution from three spiralian genomes.</title>
        <authorList>
            <person name="Simakov O."/>
            <person name="Marletaz F."/>
            <person name="Cho S.J."/>
            <person name="Edsinger-Gonzales E."/>
            <person name="Havlak P."/>
            <person name="Hellsten U."/>
            <person name="Kuo D.H."/>
            <person name="Larsson T."/>
            <person name="Lv J."/>
            <person name="Arendt D."/>
            <person name="Savage R."/>
            <person name="Osoegawa K."/>
            <person name="de Jong P."/>
            <person name="Grimwood J."/>
            <person name="Chapman J.A."/>
            <person name="Shapiro H."/>
            <person name="Aerts A."/>
            <person name="Otillar R.P."/>
            <person name="Terry A.Y."/>
            <person name="Boore J.L."/>
            <person name="Grigoriev I.V."/>
            <person name="Lindberg D.R."/>
            <person name="Seaver E.C."/>
            <person name="Weisblat D.A."/>
            <person name="Putnam N.H."/>
            <person name="Rokhsar D.S."/>
        </authorList>
    </citation>
    <scope>NUCLEOTIDE SEQUENCE [LARGE SCALE GENOMIC DNA]</scope>
</reference>
<dbReference type="PANTHER" id="PTHR12385">
    <property type="entry name" value="CHOLINE TRANSPORTER-LIKE (SLC FAMILY 44)"/>
    <property type="match status" value="1"/>
</dbReference>
<feature type="transmembrane region" description="Helical" evidence="7">
    <location>
        <begin position="645"/>
        <end position="664"/>
    </location>
</feature>
<proteinExistence type="inferred from homology"/>
<dbReference type="CTD" id="20249093"/>
<feature type="transmembrane region" description="Helical" evidence="7">
    <location>
        <begin position="238"/>
        <end position="257"/>
    </location>
</feature>
<evidence type="ECO:0000256" key="6">
    <source>
        <dbReference type="ARBA" id="ARBA00023180"/>
    </source>
</evidence>
<dbReference type="OrthoDB" id="420519at2759"/>
<name>V4AHF0_LOTGI</name>
<feature type="transmembrane region" description="Helical" evidence="7">
    <location>
        <begin position="604"/>
        <end position="625"/>
    </location>
</feature>
<sequence>MAEEEHNMVDEKKYGKPHEYDPSFHGPIENRSCTDIFCCILFVVFIIGMISCSIVAYSRGDPQRLIHPTDSKGRLCGQGELADRPYLFFFDLFQCFKMGPGVALAGCPTPQVCVKKCPSFQYVYLQARVDSTARNKTICVEGVDPNKGTLDDFESLVKKDYCAAYFVNSTSVVGRCIPSIFDKIFDKSAAIVTEGGEQLKTAAGEVVSGDMLQNGTEYLAKFDAVREYGALIFKDITASWYTIIIGLCFVMIVSFIWTVLLRWIVGVVVWFTMLAFIGLFGFSTYYCYSRYYHLKNLNSTAEFGLAPAFVGNFEYYLSLKQTWLAFGCSSATILIIYIIIMIFLIKRICIAIELIKEGSKAIGNMMFTLLWPLTPFILQILIVIYWGSSAIYIGSMGPPEYVRNESSASAADGIDVVLQQIPCEASENDTAGKLCQFVKYGGNEYTIFMQAFMLFMFFWLMNFVVALGEMVLAGAFASYYWAFEKPKDIPNYPLASSLYRALRYHIGSLAFGALLVAIVQMIRVVLEYIDQKLKASENKCAQYCMKCMKCCFWCLEKILRFINKNAYIMIAVYGRNFCTAAKDGFFLIMRNIVRTVVLDNLTDFILFISKLMITGAIGVAAYFWFQGKIPVFNDYIPELNYYLTPVIVLVVGAYLITCSFFNVYNMAVDTLFLCFLEDLERNDGSIDKPYYMSKGLQKILSKKND</sequence>
<feature type="transmembrane region" description="Helical" evidence="7">
    <location>
        <begin position="263"/>
        <end position="288"/>
    </location>
</feature>
<evidence type="ECO:0000256" key="5">
    <source>
        <dbReference type="ARBA" id="ARBA00023136"/>
    </source>
</evidence>
<feature type="transmembrane region" description="Helical" evidence="7">
    <location>
        <begin position="457"/>
        <end position="482"/>
    </location>
</feature>
<protein>
    <recommendedName>
        <fullName evidence="7">Choline transporter-like protein</fullName>
    </recommendedName>
</protein>
<dbReference type="GeneID" id="20249093"/>
<keyword evidence="9" id="KW-1185">Reference proteome</keyword>
<feature type="transmembrane region" description="Helical" evidence="7">
    <location>
        <begin position="502"/>
        <end position="526"/>
    </location>
</feature>
<keyword evidence="3 7" id="KW-0812">Transmembrane</keyword>
<dbReference type="RefSeq" id="XP_009056508.1">
    <property type="nucleotide sequence ID" value="XM_009058260.1"/>
</dbReference>
<evidence type="ECO:0000313" key="9">
    <source>
        <dbReference type="Proteomes" id="UP000030746"/>
    </source>
</evidence>
<dbReference type="GO" id="GO:0022857">
    <property type="term" value="F:transmembrane transporter activity"/>
    <property type="evidence" value="ECO:0007669"/>
    <property type="project" value="UniProtKB-UniRule"/>
</dbReference>